<dbReference type="Proteomes" id="UP000242715">
    <property type="component" value="Unassembled WGS sequence"/>
</dbReference>
<dbReference type="OrthoDB" id="1600564at2759"/>
<accession>A0A2Z6LK63</accession>
<dbReference type="GO" id="GO:0016788">
    <property type="term" value="F:hydrolase activity, acting on ester bonds"/>
    <property type="evidence" value="ECO:0007669"/>
    <property type="project" value="InterPro"/>
</dbReference>
<sequence>MASKTTSSFFFLSLLVFLSIPNSAIASDKITAIFAFGDSTIDAGNNNHLNSLFRGDHLPYGCDFPNHVPTGRFSNGKISTDYFSQILGIKDLLPAFLDPQVTDNDLLTGVSFGSGGSGLDSHTVALANVLDLGSQFELFEQALLRIRRFVGNEKANDIIQNALFVISIGTNDMLFNVYMLPTSTVTPYGSISSYQDFLLQNLQNFIQRLYGAGGRRIMVAGLPPIGCLPIQVTIDSIIPSQNWLQRVCNVQQNIDSQNYNAKLQYHVHLLQATLQDAKVAYLDIYTPILDMVLYPAKYGFGHSLQGCCGTGMLEMGPVCNTDDIICPDPSKYLFWDAVHLTQKGYSVVANNGQTLLPYLTS</sequence>
<dbReference type="InterPro" id="IPR035669">
    <property type="entry name" value="SGNH_plant_lipase-like"/>
</dbReference>
<feature type="signal peptide" evidence="3">
    <location>
        <begin position="1"/>
        <end position="26"/>
    </location>
</feature>
<proteinExistence type="inferred from homology"/>
<dbReference type="EMBL" id="DF973179">
    <property type="protein sequence ID" value="GAU18122.1"/>
    <property type="molecule type" value="Genomic_DNA"/>
</dbReference>
<dbReference type="InterPro" id="IPR036514">
    <property type="entry name" value="SGNH_hydro_sf"/>
</dbReference>
<organism evidence="4 5">
    <name type="scientific">Trifolium subterraneum</name>
    <name type="common">Subterranean clover</name>
    <dbReference type="NCBI Taxonomy" id="3900"/>
    <lineage>
        <taxon>Eukaryota</taxon>
        <taxon>Viridiplantae</taxon>
        <taxon>Streptophyta</taxon>
        <taxon>Embryophyta</taxon>
        <taxon>Tracheophyta</taxon>
        <taxon>Spermatophyta</taxon>
        <taxon>Magnoliopsida</taxon>
        <taxon>eudicotyledons</taxon>
        <taxon>Gunneridae</taxon>
        <taxon>Pentapetalae</taxon>
        <taxon>rosids</taxon>
        <taxon>fabids</taxon>
        <taxon>Fabales</taxon>
        <taxon>Fabaceae</taxon>
        <taxon>Papilionoideae</taxon>
        <taxon>50 kb inversion clade</taxon>
        <taxon>NPAAA clade</taxon>
        <taxon>Hologalegina</taxon>
        <taxon>IRL clade</taxon>
        <taxon>Trifolieae</taxon>
        <taxon>Trifolium</taxon>
    </lineage>
</organism>
<dbReference type="InterPro" id="IPR001087">
    <property type="entry name" value="GDSL"/>
</dbReference>
<dbReference type="SUPFAM" id="SSF52266">
    <property type="entry name" value="SGNH hydrolase"/>
    <property type="match status" value="1"/>
</dbReference>
<keyword evidence="2 3" id="KW-0732">Signal</keyword>
<evidence type="ECO:0000313" key="5">
    <source>
        <dbReference type="Proteomes" id="UP000242715"/>
    </source>
</evidence>
<evidence type="ECO:0000256" key="3">
    <source>
        <dbReference type="SAM" id="SignalP"/>
    </source>
</evidence>
<dbReference type="PANTHER" id="PTHR45642:SF139">
    <property type="entry name" value="SGNH HYDROLASE-TYPE ESTERASE DOMAIN-CONTAINING PROTEIN"/>
    <property type="match status" value="1"/>
</dbReference>
<dbReference type="CDD" id="cd01837">
    <property type="entry name" value="SGNH_plant_lipase_like"/>
    <property type="match status" value="1"/>
</dbReference>
<keyword evidence="5" id="KW-1185">Reference proteome</keyword>
<comment type="similarity">
    <text evidence="1">Belongs to the 'GDSL' lipolytic enzyme family.</text>
</comment>
<dbReference type="Gene3D" id="3.40.50.1110">
    <property type="entry name" value="SGNH hydrolase"/>
    <property type="match status" value="1"/>
</dbReference>
<dbReference type="PANTHER" id="PTHR45642">
    <property type="entry name" value="GDSL ESTERASE/LIPASE EXL3"/>
    <property type="match status" value="1"/>
</dbReference>
<evidence type="ECO:0000313" key="4">
    <source>
        <dbReference type="EMBL" id="GAU18122.1"/>
    </source>
</evidence>
<dbReference type="InterPro" id="IPR050592">
    <property type="entry name" value="GDSL_lipolytic_enzyme"/>
</dbReference>
<feature type="chain" id="PRO_5016376832" description="GDSL esterase/lipase" evidence="3">
    <location>
        <begin position="27"/>
        <end position="361"/>
    </location>
</feature>
<reference evidence="5" key="1">
    <citation type="journal article" date="2017" name="Front. Plant Sci.">
        <title>Climate Clever Clovers: New Paradigm to Reduce the Environmental Footprint of Ruminants by Breeding Low Methanogenic Forages Utilizing Haplotype Variation.</title>
        <authorList>
            <person name="Kaur P."/>
            <person name="Appels R."/>
            <person name="Bayer P.E."/>
            <person name="Keeble-Gagnere G."/>
            <person name="Wang J."/>
            <person name="Hirakawa H."/>
            <person name="Shirasawa K."/>
            <person name="Vercoe P."/>
            <person name="Stefanova K."/>
            <person name="Durmic Z."/>
            <person name="Nichols P."/>
            <person name="Revell C."/>
            <person name="Isobe S.N."/>
            <person name="Edwards D."/>
            <person name="Erskine W."/>
        </authorList>
    </citation>
    <scope>NUCLEOTIDE SEQUENCE [LARGE SCALE GENOMIC DNA]</scope>
    <source>
        <strain evidence="5">cv. Daliak</strain>
    </source>
</reference>
<evidence type="ECO:0000256" key="2">
    <source>
        <dbReference type="ARBA" id="ARBA00022729"/>
    </source>
</evidence>
<dbReference type="Pfam" id="PF00657">
    <property type="entry name" value="Lipase_GDSL"/>
    <property type="match status" value="1"/>
</dbReference>
<gene>
    <name evidence="4" type="ORF">TSUD_248230</name>
</gene>
<name>A0A2Z6LK63_TRISU</name>
<evidence type="ECO:0000256" key="1">
    <source>
        <dbReference type="ARBA" id="ARBA00008668"/>
    </source>
</evidence>
<dbReference type="AlphaFoldDB" id="A0A2Z6LK63"/>
<evidence type="ECO:0008006" key="6">
    <source>
        <dbReference type="Google" id="ProtNLM"/>
    </source>
</evidence>
<protein>
    <recommendedName>
        <fullName evidence="6">GDSL esterase/lipase</fullName>
    </recommendedName>
</protein>